<reference evidence="1" key="2">
    <citation type="journal article" date="2015" name="Fish Shellfish Immunol.">
        <title>Early steps in the European eel (Anguilla anguilla)-Vibrio vulnificus interaction in the gills: Role of the RtxA13 toxin.</title>
        <authorList>
            <person name="Callol A."/>
            <person name="Pajuelo D."/>
            <person name="Ebbesson L."/>
            <person name="Teles M."/>
            <person name="MacKenzie S."/>
            <person name="Amaro C."/>
        </authorList>
    </citation>
    <scope>NUCLEOTIDE SEQUENCE</scope>
</reference>
<dbReference type="EMBL" id="GBXM01060868">
    <property type="protein sequence ID" value="JAH47709.1"/>
    <property type="molecule type" value="Transcribed_RNA"/>
</dbReference>
<accession>A0A0E9T2B5</accession>
<organism evidence="1">
    <name type="scientific">Anguilla anguilla</name>
    <name type="common">European freshwater eel</name>
    <name type="synonym">Muraena anguilla</name>
    <dbReference type="NCBI Taxonomy" id="7936"/>
    <lineage>
        <taxon>Eukaryota</taxon>
        <taxon>Metazoa</taxon>
        <taxon>Chordata</taxon>
        <taxon>Craniata</taxon>
        <taxon>Vertebrata</taxon>
        <taxon>Euteleostomi</taxon>
        <taxon>Actinopterygii</taxon>
        <taxon>Neopterygii</taxon>
        <taxon>Teleostei</taxon>
        <taxon>Anguilliformes</taxon>
        <taxon>Anguillidae</taxon>
        <taxon>Anguilla</taxon>
    </lineage>
</organism>
<evidence type="ECO:0000313" key="1">
    <source>
        <dbReference type="EMBL" id="JAH47709.1"/>
    </source>
</evidence>
<sequence length="49" mass="5599">MGGGIPECTMKFTTIKVTPSLNNIWPMSLCYQQSFYTLYLQTDIFTEAD</sequence>
<name>A0A0E9T2B5_ANGAN</name>
<dbReference type="AlphaFoldDB" id="A0A0E9T2B5"/>
<proteinExistence type="predicted"/>
<reference evidence="1" key="1">
    <citation type="submission" date="2014-11" db="EMBL/GenBank/DDBJ databases">
        <authorList>
            <person name="Amaro Gonzalez C."/>
        </authorList>
    </citation>
    <scope>NUCLEOTIDE SEQUENCE</scope>
</reference>
<protein>
    <submittedName>
        <fullName evidence="1">Uncharacterized protein</fullName>
    </submittedName>
</protein>